<gene>
    <name evidence="18" type="primary">nuoG</name>
    <name evidence="18" type="ORF">F6R98_04220</name>
</gene>
<dbReference type="GO" id="GO:0048038">
    <property type="term" value="F:quinone binding"/>
    <property type="evidence" value="ECO:0007669"/>
    <property type="project" value="UniProtKB-UniRule"/>
</dbReference>
<comment type="similarity">
    <text evidence="2 14">Belongs to the complex I 75 kDa subunit family.</text>
</comment>
<dbReference type="SUPFAM" id="SSF50692">
    <property type="entry name" value="ADC-like"/>
    <property type="match status" value="1"/>
</dbReference>
<dbReference type="PANTHER" id="PTHR43105:SF10">
    <property type="entry name" value="NADH-QUINONE OXIDOREDUCTASE SUBUNIT G"/>
    <property type="match status" value="1"/>
</dbReference>
<dbReference type="Pfam" id="PF04879">
    <property type="entry name" value="Molybdop_Fe4S4"/>
    <property type="match status" value="1"/>
</dbReference>
<dbReference type="RefSeq" id="WP_153247916.1">
    <property type="nucleotide sequence ID" value="NZ_CP044205.1"/>
</dbReference>
<keyword evidence="3 14" id="KW-0004">4Fe-4S</keyword>
<dbReference type="SUPFAM" id="SSF54292">
    <property type="entry name" value="2Fe-2S ferredoxin-like"/>
    <property type="match status" value="1"/>
</dbReference>
<feature type="domain" description="4Fe-4S Mo/W bis-MGD-type" evidence="16">
    <location>
        <begin position="236"/>
        <end position="292"/>
    </location>
</feature>
<dbReference type="KEGG" id="mmob:F6R98_04220"/>
<dbReference type="GO" id="GO:0046872">
    <property type="term" value="F:metal ion binding"/>
    <property type="evidence" value="ECO:0007669"/>
    <property type="project" value="UniProtKB-UniRule"/>
</dbReference>
<dbReference type="Gene3D" id="3.40.50.740">
    <property type="match status" value="1"/>
</dbReference>
<dbReference type="Gene3D" id="3.10.20.740">
    <property type="match status" value="1"/>
</dbReference>
<dbReference type="PROSITE" id="PS00643">
    <property type="entry name" value="COMPLEX1_75K_3"/>
    <property type="match status" value="1"/>
</dbReference>
<keyword evidence="5 14" id="KW-0874">Quinone</keyword>
<dbReference type="GO" id="GO:0008137">
    <property type="term" value="F:NADH dehydrogenase (ubiquinone) activity"/>
    <property type="evidence" value="ECO:0007669"/>
    <property type="project" value="UniProtKB-UniRule"/>
</dbReference>
<keyword evidence="10 14" id="KW-0520">NAD</keyword>
<dbReference type="InterPro" id="IPR010228">
    <property type="entry name" value="NADH_UbQ_OxRdtase_Gsu"/>
</dbReference>
<evidence type="ECO:0000256" key="10">
    <source>
        <dbReference type="ARBA" id="ARBA00023027"/>
    </source>
</evidence>
<keyword evidence="7 14" id="KW-1278">Translocase</keyword>
<dbReference type="InterPro" id="IPR050123">
    <property type="entry name" value="Prok_molybdopt-oxidoreductase"/>
</dbReference>
<dbReference type="OrthoDB" id="9810782at2"/>
<keyword evidence="11" id="KW-0830">Ubiquinone</keyword>
<evidence type="ECO:0000313" key="18">
    <source>
        <dbReference type="EMBL" id="QFY41931.1"/>
    </source>
</evidence>
<dbReference type="PROSITE" id="PS00641">
    <property type="entry name" value="COMPLEX1_75K_1"/>
    <property type="match status" value="1"/>
</dbReference>
<dbReference type="InterPro" id="IPR009010">
    <property type="entry name" value="Asp_de-COase-like_dom_sf"/>
</dbReference>
<evidence type="ECO:0000256" key="4">
    <source>
        <dbReference type="ARBA" id="ARBA00022714"/>
    </source>
</evidence>
<dbReference type="InterPro" id="IPR036010">
    <property type="entry name" value="2Fe-2S_ferredoxin-like_sf"/>
</dbReference>
<name>A0A5Q0BIB1_9GAMM</name>
<evidence type="ECO:0000256" key="9">
    <source>
        <dbReference type="ARBA" id="ARBA00023014"/>
    </source>
</evidence>
<evidence type="ECO:0000256" key="8">
    <source>
        <dbReference type="ARBA" id="ARBA00023004"/>
    </source>
</evidence>
<dbReference type="InterPro" id="IPR006656">
    <property type="entry name" value="Mopterin_OxRdtase"/>
</dbReference>
<dbReference type="InterPro" id="IPR019574">
    <property type="entry name" value="NADH_UbQ_OxRdtase_Gsu_4Fe4S-bd"/>
</dbReference>
<evidence type="ECO:0000259" key="16">
    <source>
        <dbReference type="PROSITE" id="PS51669"/>
    </source>
</evidence>
<evidence type="ECO:0000259" key="17">
    <source>
        <dbReference type="PROSITE" id="PS51839"/>
    </source>
</evidence>
<dbReference type="Proteomes" id="UP000325755">
    <property type="component" value="Chromosome"/>
</dbReference>
<keyword evidence="18" id="KW-0560">Oxidoreductase</keyword>
<dbReference type="SMART" id="SM00926">
    <property type="entry name" value="Molybdop_Fe4S4"/>
    <property type="match status" value="1"/>
</dbReference>
<dbReference type="GO" id="GO:0042773">
    <property type="term" value="P:ATP synthesis coupled electron transport"/>
    <property type="evidence" value="ECO:0007669"/>
    <property type="project" value="InterPro"/>
</dbReference>
<keyword evidence="4 14" id="KW-0001">2Fe-2S</keyword>
<dbReference type="GO" id="GO:0016020">
    <property type="term" value="C:membrane"/>
    <property type="evidence" value="ECO:0007669"/>
    <property type="project" value="InterPro"/>
</dbReference>
<dbReference type="AlphaFoldDB" id="A0A5Q0BIB1"/>
<keyword evidence="9 14" id="KW-0411">Iron-sulfur</keyword>
<evidence type="ECO:0000256" key="12">
    <source>
        <dbReference type="ARBA" id="ARBA00026021"/>
    </source>
</evidence>
<evidence type="ECO:0000256" key="2">
    <source>
        <dbReference type="ARBA" id="ARBA00005404"/>
    </source>
</evidence>
<evidence type="ECO:0000259" key="15">
    <source>
        <dbReference type="PROSITE" id="PS51085"/>
    </source>
</evidence>
<feature type="domain" description="4Fe-4S His(Cys)3-ligated-type" evidence="17">
    <location>
        <begin position="98"/>
        <end position="137"/>
    </location>
</feature>
<dbReference type="PROSITE" id="PS51839">
    <property type="entry name" value="4FE4S_HC3"/>
    <property type="match status" value="1"/>
</dbReference>
<evidence type="ECO:0000256" key="6">
    <source>
        <dbReference type="ARBA" id="ARBA00022723"/>
    </source>
</evidence>
<dbReference type="SUPFAM" id="SSF53706">
    <property type="entry name" value="Formate dehydrogenase/DMSO reductase, domains 1-3"/>
    <property type="match status" value="1"/>
</dbReference>
<dbReference type="EC" id="7.1.1.-" evidence="14"/>
<dbReference type="InterPro" id="IPR001041">
    <property type="entry name" value="2Fe-2S_ferredoxin-type"/>
</dbReference>
<dbReference type="GO" id="GO:0051537">
    <property type="term" value="F:2 iron, 2 sulfur cluster binding"/>
    <property type="evidence" value="ECO:0007669"/>
    <property type="project" value="UniProtKB-UniRule"/>
</dbReference>
<dbReference type="PROSITE" id="PS51669">
    <property type="entry name" value="4FE4S_MOW_BIS_MGD"/>
    <property type="match status" value="1"/>
</dbReference>
<reference evidence="18 19" key="1">
    <citation type="submission" date="2019-09" db="EMBL/GenBank/DDBJ databases">
        <title>Ecophysiology of the spiral-shaped methanotroph Methylospira mobilis as revealed by the complete genome sequence.</title>
        <authorList>
            <person name="Oshkin I.Y."/>
            <person name="Dedysh S.N."/>
            <person name="Miroshnikov K."/>
            <person name="Danilova O.V."/>
            <person name="Hakobyan A."/>
            <person name="Liesack W."/>
        </authorList>
    </citation>
    <scope>NUCLEOTIDE SEQUENCE [LARGE SCALE GENOMIC DNA]</scope>
    <source>
        <strain evidence="18 19">Shm1</strain>
    </source>
</reference>
<comment type="catalytic activity">
    <reaction evidence="13 14">
        <text>a quinone + NADH + 5 H(+)(in) = a quinol + NAD(+) + 4 H(+)(out)</text>
        <dbReference type="Rhea" id="RHEA:57888"/>
        <dbReference type="ChEBI" id="CHEBI:15378"/>
        <dbReference type="ChEBI" id="CHEBI:24646"/>
        <dbReference type="ChEBI" id="CHEBI:57540"/>
        <dbReference type="ChEBI" id="CHEBI:57945"/>
        <dbReference type="ChEBI" id="CHEBI:132124"/>
    </reaction>
</comment>
<proteinExistence type="inferred from homology"/>
<dbReference type="GO" id="GO:0003954">
    <property type="term" value="F:NADH dehydrogenase activity"/>
    <property type="evidence" value="ECO:0007669"/>
    <property type="project" value="TreeGrafter"/>
</dbReference>
<evidence type="ECO:0000256" key="13">
    <source>
        <dbReference type="ARBA" id="ARBA00047712"/>
    </source>
</evidence>
<keyword evidence="19" id="KW-1185">Reference proteome</keyword>
<dbReference type="NCBIfam" id="TIGR01973">
    <property type="entry name" value="NuoG"/>
    <property type="match status" value="1"/>
</dbReference>
<evidence type="ECO:0000256" key="11">
    <source>
        <dbReference type="ARBA" id="ARBA00023075"/>
    </source>
</evidence>
<dbReference type="Pfam" id="PF00384">
    <property type="entry name" value="Molybdopterin"/>
    <property type="match status" value="1"/>
</dbReference>
<dbReference type="Gene3D" id="2.40.40.20">
    <property type="match status" value="1"/>
</dbReference>
<dbReference type="CDD" id="cd00207">
    <property type="entry name" value="fer2"/>
    <property type="match status" value="1"/>
</dbReference>
<dbReference type="Pfam" id="PF13510">
    <property type="entry name" value="Fer2_4"/>
    <property type="match status" value="1"/>
</dbReference>
<evidence type="ECO:0000256" key="14">
    <source>
        <dbReference type="RuleBase" id="RU003525"/>
    </source>
</evidence>
<evidence type="ECO:0000313" key="19">
    <source>
        <dbReference type="Proteomes" id="UP000325755"/>
    </source>
</evidence>
<dbReference type="CDD" id="cd02788">
    <property type="entry name" value="MopB_CT_NDH-1_NuoG2-N7"/>
    <property type="match status" value="1"/>
</dbReference>
<dbReference type="PANTHER" id="PTHR43105">
    <property type="entry name" value="RESPIRATORY NITRATE REDUCTASE"/>
    <property type="match status" value="1"/>
</dbReference>
<keyword evidence="8 14" id="KW-0408">Iron</keyword>
<dbReference type="GO" id="GO:0051539">
    <property type="term" value="F:4 iron, 4 sulfur cluster binding"/>
    <property type="evidence" value="ECO:0007669"/>
    <property type="project" value="UniProtKB-KW"/>
</dbReference>
<keyword evidence="6 14" id="KW-0479">Metal-binding</keyword>
<dbReference type="PROSITE" id="PS00642">
    <property type="entry name" value="COMPLEX1_75K_2"/>
    <property type="match status" value="1"/>
</dbReference>
<dbReference type="InterPro" id="IPR054351">
    <property type="entry name" value="NADH_UbQ_OxRdtase_ferredoxin"/>
</dbReference>
<dbReference type="InParanoid" id="A0A5Q0BIB1"/>
<dbReference type="InterPro" id="IPR006963">
    <property type="entry name" value="Mopterin_OxRdtase_4Fe-4S_dom"/>
</dbReference>
<comment type="function">
    <text evidence="14">NDH-1 shuttles electrons from NADH, via FMN and iron-sulfur (Fe-S) centers, to quinones in the respiratory chain. Couples the redox reaction to proton translocation (for every two electrons transferred, four hydrogen ions are translocated across the cytoplasmic membrane), and thus conserves the redox energy in a proton gradient.</text>
</comment>
<evidence type="ECO:0000256" key="1">
    <source>
        <dbReference type="ARBA" id="ARBA00001966"/>
    </source>
</evidence>
<dbReference type="Pfam" id="PF10588">
    <property type="entry name" value="NADH-G_4Fe-4S_3"/>
    <property type="match status" value="1"/>
</dbReference>
<sequence>MSEKVAEIDLAQPQTGPQIEVDGTRYPVAPGDNLLRACLSLGLDLPYFCWHPSLGSVGACRQCAVIQYRNAEDQHGRIVMACMTPVADGMRIGLQHPDARRFRAGVVELLMTNHPHDCPVCEEGGECHLQDMTEMTGHTARRFRGRKRTHRNQYLGPFINHEMNRCIACYRCVRYYQDYCGGSDLQAFASHNHVYFGRERDGALENEFSGNLVEVCPTGVFTDRTFSRHYARKWDLQTAPSICVHCGVGCNISPGERYGSLRRVVNRYHGEINGYFLCDRGRFGYDFVNSEQRLLQVLPGSHNNPDGKGSGDCFSWLLDHAAGVIGIGSPRASVEANFALRELVGAENFHLGFSESEYLLMELLLDILHSAPVRIASLRETEEADAVFILGEDVTQTAPRLALSLRQSIRKPAYRRADQLGIPRWQDASVRASSPQERSALFIACVAATRLDDAVVAVSHGAPEDLARLGFAVAQRIHPDAPDAADLSPEWQERAALIAQALSAAQRPLIVSGLGCQSAAVLQAAAQVASALAARRGGAATDVHFAVPECNSMGLAMLGGASLAAAFAAVEEGRADTVVVLENDLYRRAPKKAVDRFLSVAKSVVAIDHIRHETVNKAQLALPAATYAESEGTLISSEGRAQRYFPAFPPSGDVRASWRWVGGERGFDQLLADCAEQLPVFSAIKQAAPSQDFRIHGQKIPRQTQRYSGRTAMLADQHIHEPKQTADSDSALAFSMEGALSGLPPALRPFAWSPGWNSNQSVNKFQQEIGGHLQGGDPGIRLIEARAGGEPRWFTPAAVSPPSQPPRFRLVSLYHLFGSEELSALAPAIAERVAKPYIALHPDDAAAAGLEPGVWVEVEVAGETQRLPLIILPSLARGLAALPSGLNGLPGAATAAEFWEYRPDASAKQQETSP</sequence>
<dbReference type="FunFam" id="2.20.25.90:FF:000003">
    <property type="entry name" value="NADH-quinone oxidoreductase"/>
    <property type="match status" value="1"/>
</dbReference>
<feature type="domain" description="2Fe-2S ferredoxin-type" evidence="15">
    <location>
        <begin position="6"/>
        <end position="98"/>
    </location>
</feature>
<dbReference type="FunCoup" id="A0A5Q0BIB1">
    <property type="interactions" value="387"/>
</dbReference>
<dbReference type="PROSITE" id="PS51085">
    <property type="entry name" value="2FE2S_FER_2"/>
    <property type="match status" value="1"/>
</dbReference>
<evidence type="ECO:0000256" key="7">
    <source>
        <dbReference type="ARBA" id="ARBA00022967"/>
    </source>
</evidence>
<comment type="cofactor">
    <cofactor evidence="14">
        <name>[2Fe-2S] cluster</name>
        <dbReference type="ChEBI" id="CHEBI:190135"/>
    </cofactor>
    <text evidence="14">Binds 1 [2Fe-2S] cluster per subunit.</text>
</comment>
<accession>A0A5Q0BIB1</accession>
<dbReference type="SMART" id="SM00929">
    <property type="entry name" value="NADH-G_4Fe-4S_3"/>
    <property type="match status" value="1"/>
</dbReference>
<evidence type="ECO:0000256" key="5">
    <source>
        <dbReference type="ARBA" id="ARBA00022719"/>
    </source>
</evidence>
<dbReference type="Gene3D" id="2.20.25.90">
    <property type="entry name" value="ADC-like domains"/>
    <property type="match status" value="1"/>
</dbReference>
<dbReference type="InterPro" id="IPR000283">
    <property type="entry name" value="NADH_UbQ_OxRdtase_75kDa_su_CS"/>
</dbReference>
<dbReference type="EMBL" id="CP044205">
    <property type="protein sequence ID" value="QFY41931.1"/>
    <property type="molecule type" value="Genomic_DNA"/>
</dbReference>
<dbReference type="FunFam" id="3.10.20.740:FF:000002">
    <property type="entry name" value="NADH-quinone oxidoreductase"/>
    <property type="match status" value="1"/>
</dbReference>
<comment type="cofactor">
    <cofactor evidence="1 14">
        <name>[4Fe-4S] cluster</name>
        <dbReference type="ChEBI" id="CHEBI:49883"/>
    </cofactor>
</comment>
<dbReference type="Pfam" id="PF22117">
    <property type="entry name" value="Fer4_Nqo3"/>
    <property type="match status" value="1"/>
</dbReference>
<organism evidence="18 19">
    <name type="scientific">Candidatus Methylospira mobilis</name>
    <dbReference type="NCBI Taxonomy" id="1808979"/>
    <lineage>
        <taxon>Bacteria</taxon>
        <taxon>Pseudomonadati</taxon>
        <taxon>Pseudomonadota</taxon>
        <taxon>Gammaproteobacteria</taxon>
        <taxon>Methylococcales</taxon>
        <taxon>Methylococcaceae</taxon>
        <taxon>Candidatus Methylospira</taxon>
    </lineage>
</organism>
<comment type="subunit">
    <text evidence="12">Composed of 13 different subunits. Subunits NuoCD, E, F, and G constitute the peripheral sector of the complex.</text>
</comment>
<dbReference type="SUPFAM" id="SSF54862">
    <property type="entry name" value="4Fe-4S ferredoxins"/>
    <property type="match status" value="1"/>
</dbReference>
<evidence type="ECO:0000256" key="3">
    <source>
        <dbReference type="ARBA" id="ARBA00022485"/>
    </source>
</evidence>
<protein>
    <recommendedName>
        <fullName evidence="14">NADH-quinone oxidoreductase</fullName>
        <ecNumber evidence="14">7.1.1.-</ecNumber>
    </recommendedName>
</protein>